<dbReference type="InterPro" id="IPR036779">
    <property type="entry name" value="LysM_dom_sf"/>
</dbReference>
<feature type="compositionally biased region" description="Low complexity" evidence="3">
    <location>
        <begin position="460"/>
        <end position="492"/>
    </location>
</feature>
<keyword evidence="1" id="KW-0147">Chitin-binding</keyword>
<dbReference type="InterPro" id="IPR018392">
    <property type="entry name" value="LysM"/>
</dbReference>
<dbReference type="GeneID" id="38139478"/>
<evidence type="ECO:0000256" key="3">
    <source>
        <dbReference type="SAM" id="MobiDB-lite"/>
    </source>
</evidence>
<name>A0A3F3Q787_9EURO</name>
<accession>A0A3F3Q787</accession>
<organism evidence="5 6">
    <name type="scientific">Aspergillus welwitschiae</name>
    <dbReference type="NCBI Taxonomy" id="1341132"/>
    <lineage>
        <taxon>Eukaryota</taxon>
        <taxon>Fungi</taxon>
        <taxon>Dikarya</taxon>
        <taxon>Ascomycota</taxon>
        <taxon>Pezizomycotina</taxon>
        <taxon>Eurotiomycetes</taxon>
        <taxon>Eurotiomycetidae</taxon>
        <taxon>Eurotiales</taxon>
        <taxon>Aspergillaceae</taxon>
        <taxon>Aspergillus</taxon>
        <taxon>Aspergillus subgen. Circumdati</taxon>
    </lineage>
</organism>
<dbReference type="CDD" id="cd00118">
    <property type="entry name" value="LysM"/>
    <property type="match status" value="1"/>
</dbReference>
<evidence type="ECO:0000256" key="2">
    <source>
        <dbReference type="ARBA" id="ARBA00023026"/>
    </source>
</evidence>
<sequence>MAAISLEKNFLKYSLTILGILQGGTSFVLFPASSVVNYTQSCGAALSLNVTACGAVVAAFSPSETYSETTLKSFCTAECSIALVQWTQAVDSACGGVTYVDDAGTTLPLSSIPSSLSYNFNQTCLTSGGEYCNIVLGNLTASLTENSTGTVICDDCYLLSLYKEALFEYGDGPLVRSSSLFQSYTSQCSYTGYTLPPTTTTSLGCYNFNRTIGYQICVNEPGQKYTIPTTTVGAATVFSTAAAVPTDIASNTTQNCGEYYVVAAGDDCDVITLAFGISLADFRVLNPGINVNCTNLDAEESYCVAPVGSIDSYPNAPGYTGSFVATYSTIAYSALPDATYTPIFSLTSLPLAPSTRTGCYIYADGSDLKYNMTGVSDCLAASVFWAFNLTTDLPVWNPSILNTTANNCTFDSSYRYCVIADGPTSTDNIITETYTLAKYSSTPTSEPSASITRMTTPVLSATGSPVSTSPTATTVTTTSSSSSSSTAVPSPTQAESISRNCNRYAEALSGDTCTLFATNNNITPDELYNWNSVLGVNGASCSTALQANVWYCVGVAVPSPILENNAIPGNCDLYAAAVIGEYCSVFATEHGITAAELYAWNPVLGTDGADCGTEFQANVYYCIGVNGEAASTS</sequence>
<dbReference type="AlphaFoldDB" id="A0A3F3Q787"/>
<dbReference type="Pfam" id="PF01476">
    <property type="entry name" value="LysM"/>
    <property type="match status" value="2"/>
</dbReference>
<proteinExistence type="predicted"/>
<evidence type="ECO:0000313" key="5">
    <source>
        <dbReference type="EMBL" id="RDH34979.1"/>
    </source>
</evidence>
<dbReference type="RefSeq" id="XP_026628001.1">
    <property type="nucleotide sequence ID" value="XM_026771122.1"/>
</dbReference>
<dbReference type="GO" id="GO:0008061">
    <property type="term" value="F:chitin binding"/>
    <property type="evidence" value="ECO:0007669"/>
    <property type="project" value="UniProtKB-KW"/>
</dbReference>
<keyword evidence="6" id="KW-1185">Reference proteome</keyword>
<reference evidence="5 6" key="1">
    <citation type="submission" date="2018-07" db="EMBL/GenBank/DDBJ databases">
        <title>The genomes of Aspergillus section Nigri reveals drivers in fungal speciation.</title>
        <authorList>
            <consortium name="DOE Joint Genome Institute"/>
            <person name="Vesth T.C."/>
            <person name="Nybo J."/>
            <person name="Theobald S."/>
            <person name="Brandl J."/>
            <person name="Frisvad J.C."/>
            <person name="Nielsen K.F."/>
            <person name="Lyhne E.K."/>
            <person name="Kogle M.E."/>
            <person name="Kuo A."/>
            <person name="Riley R."/>
            <person name="Clum A."/>
            <person name="Nolan M."/>
            <person name="Lipzen A."/>
            <person name="Salamov A."/>
            <person name="Henrissat B."/>
            <person name="Wiebenga A."/>
            <person name="De vries R.P."/>
            <person name="Grigoriev I.V."/>
            <person name="Mortensen U.H."/>
            <person name="Andersen M.R."/>
            <person name="Baker S.E."/>
        </authorList>
    </citation>
    <scope>NUCLEOTIDE SEQUENCE [LARGE SCALE GENOMIC DNA]</scope>
    <source>
        <strain evidence="5 6">CBS 139.54b</strain>
    </source>
</reference>
<protein>
    <recommendedName>
        <fullName evidence="4">LysM domain-containing protein</fullName>
    </recommendedName>
</protein>
<dbReference type="PANTHER" id="PTHR34997:SF1">
    <property type="entry name" value="PEPTIDOGLYCAN-BINDING LYSIN DOMAIN"/>
    <property type="match status" value="1"/>
</dbReference>
<dbReference type="Gene3D" id="3.10.350.10">
    <property type="entry name" value="LysM domain"/>
    <property type="match status" value="3"/>
</dbReference>
<feature type="domain" description="LysM" evidence="4">
    <location>
        <begin position="258"/>
        <end position="304"/>
    </location>
</feature>
<keyword evidence="2" id="KW-0843">Virulence</keyword>
<dbReference type="InterPro" id="IPR052210">
    <property type="entry name" value="LysM1-like"/>
</dbReference>
<evidence type="ECO:0000256" key="1">
    <source>
        <dbReference type="ARBA" id="ARBA00022669"/>
    </source>
</evidence>
<dbReference type="Proteomes" id="UP000253729">
    <property type="component" value="Unassembled WGS sequence"/>
</dbReference>
<evidence type="ECO:0000313" key="6">
    <source>
        <dbReference type="Proteomes" id="UP000253729"/>
    </source>
</evidence>
<dbReference type="EMBL" id="KZ852041">
    <property type="protein sequence ID" value="RDH34979.1"/>
    <property type="molecule type" value="Genomic_DNA"/>
</dbReference>
<gene>
    <name evidence="5" type="ORF">BDQ94DRAFT_168667</name>
</gene>
<dbReference type="PROSITE" id="PS51782">
    <property type="entry name" value="LYSM"/>
    <property type="match status" value="1"/>
</dbReference>
<feature type="region of interest" description="Disordered" evidence="3">
    <location>
        <begin position="460"/>
        <end position="494"/>
    </location>
</feature>
<dbReference type="STRING" id="1341132.A0A3F3Q787"/>
<evidence type="ECO:0000259" key="4">
    <source>
        <dbReference type="PROSITE" id="PS51782"/>
    </source>
</evidence>
<dbReference type="PANTHER" id="PTHR34997">
    <property type="entry name" value="AM15"/>
    <property type="match status" value="1"/>
</dbReference>